<feature type="transmembrane region" description="Helical" evidence="6">
    <location>
        <begin position="158"/>
        <end position="175"/>
    </location>
</feature>
<proteinExistence type="inferred from homology"/>
<dbReference type="PIRSF" id="PIRSF018968">
    <property type="entry name" value="ABC_permease_BceB"/>
    <property type="match status" value="1"/>
</dbReference>
<feature type="domain" description="ABC3 transporter permease C-terminal" evidence="7">
    <location>
        <begin position="63"/>
        <end position="174"/>
    </location>
</feature>
<feature type="transmembrane region" description="Helical" evidence="6">
    <location>
        <begin position="238"/>
        <end position="268"/>
    </location>
</feature>
<feature type="transmembrane region" description="Helical" evidence="6">
    <location>
        <begin position="20"/>
        <end position="37"/>
    </location>
</feature>
<organism evidence="8 9">
    <name type="scientific">Streptococcus equinus</name>
    <name type="common">Streptococcus bovis</name>
    <dbReference type="NCBI Taxonomy" id="1335"/>
    <lineage>
        <taxon>Bacteria</taxon>
        <taxon>Bacillati</taxon>
        <taxon>Bacillota</taxon>
        <taxon>Bacilli</taxon>
        <taxon>Lactobacillales</taxon>
        <taxon>Streptococcaceae</taxon>
        <taxon>Streptococcus</taxon>
    </lineage>
</organism>
<dbReference type="InterPro" id="IPR003838">
    <property type="entry name" value="ABC3_permease_C"/>
</dbReference>
<dbReference type="InterPro" id="IPR027022">
    <property type="entry name" value="ABC_permease_BceB-typ"/>
</dbReference>
<feature type="transmembrane region" description="Helical" evidence="6">
    <location>
        <begin position="57"/>
        <end position="84"/>
    </location>
</feature>
<feature type="transmembrane region" description="Helical" evidence="6">
    <location>
        <begin position="205"/>
        <end position="226"/>
    </location>
</feature>
<evidence type="ECO:0000256" key="6">
    <source>
        <dbReference type="PIRNR" id="PIRNR018968"/>
    </source>
</evidence>
<evidence type="ECO:0000256" key="5">
    <source>
        <dbReference type="ARBA" id="ARBA00023136"/>
    </source>
</evidence>
<keyword evidence="2 6" id="KW-1003">Cell membrane</keyword>
<protein>
    <submittedName>
        <fullName evidence="8">Putative ABC transport system permease protein</fullName>
    </submittedName>
</protein>
<dbReference type="GO" id="GO:0055085">
    <property type="term" value="P:transmembrane transport"/>
    <property type="evidence" value="ECO:0007669"/>
    <property type="project" value="UniProtKB-UniRule"/>
</dbReference>
<evidence type="ECO:0000256" key="4">
    <source>
        <dbReference type="ARBA" id="ARBA00022989"/>
    </source>
</evidence>
<evidence type="ECO:0000313" key="9">
    <source>
        <dbReference type="Proteomes" id="UP000214649"/>
    </source>
</evidence>
<evidence type="ECO:0000256" key="2">
    <source>
        <dbReference type="ARBA" id="ARBA00022475"/>
    </source>
</evidence>
<dbReference type="InterPro" id="IPR052536">
    <property type="entry name" value="ABC-4_Integral_Memb_Prot"/>
</dbReference>
<keyword evidence="4 6" id="KW-1133">Transmembrane helix</keyword>
<dbReference type="PANTHER" id="PTHR46795:SF3">
    <property type="entry name" value="ABC TRANSPORTER PERMEASE"/>
    <property type="match status" value="1"/>
</dbReference>
<evidence type="ECO:0000259" key="7">
    <source>
        <dbReference type="Pfam" id="PF02687"/>
    </source>
</evidence>
<evidence type="ECO:0000313" key="8">
    <source>
        <dbReference type="EMBL" id="SNU06307.1"/>
    </source>
</evidence>
<dbReference type="AlphaFoldDB" id="A0A239R654"/>
<sequence length="673" mass="76524">MYPKLIVRNVIRNLQTYTIYFLSLTLIYSLLYAFNALPQHPVMQSLSGAKQMLTTIMTQYMGLLSYVVLVAVGFLVIYSTNFVLGRRKKELGLYATLGMKKRQIVVTLFCETLIVNFVALLVGLIVGLIVLVALAYVASDFFMGNYFGSMFFVDVPSIMLLLISYFVICVVIFLMDMMTFRKKRIISLIQETNAKSPFLVHGNQTLQVALFIITTLIIVMGCLFFADYHHLSILKKSGILLITIFVITVILFYNSLSQFVLKLVALLPSIYFKKYNTFKIRQFSKQADYNAVTLAVLSMCLTLALTLLVFSGSSYSTMNKLIKDYSPYDLSINLYRGEAYHYPNETVKDRLKADGFDFSVVKEELEYTTYKSNLTYKDIIDTSQLWEHDKDLPKTKVPILSLSDYNRLLALQGKKAISLPDDGYIVNANYDGTIKQIKSFLASGKTLMINQTSLKLASQKAFKTVYFLSSVGTNDSGTIIVPDKVTKTLTVDSTTYVANYKKNTDKRKIETFLEQWIEGHYFTVNGKELNDFTYQTKVRLAELYLGFMGVIVFVLIFVGVVFMIISFSILSLQTSTSTLDSINDYKILYLLGNREKDNKMILLQQILSYFGIPFILAIPLSVALSRSLLGYFENFANTVIILDMRYLLLTAALLGIYLIFTYQICWRLTKISS</sequence>
<accession>A0A239R654</accession>
<gene>
    <name evidence="8" type="ORF">SAMN05216470_0276</name>
</gene>
<keyword evidence="3 6" id="KW-0812">Transmembrane</keyword>
<dbReference type="EMBL" id="FZRA01000001">
    <property type="protein sequence ID" value="SNU06307.1"/>
    <property type="molecule type" value="Genomic_DNA"/>
</dbReference>
<reference evidence="8 9" key="1">
    <citation type="submission" date="2017-07" db="EMBL/GenBank/DDBJ databases">
        <authorList>
            <person name="Sun Z.S."/>
            <person name="Albrecht U."/>
            <person name="Echele G."/>
            <person name="Lee C.C."/>
        </authorList>
    </citation>
    <scope>NUCLEOTIDE SEQUENCE [LARGE SCALE GENOMIC DNA]</scope>
    <source>
        <strain evidence="8 9">AR3</strain>
    </source>
</reference>
<keyword evidence="5 6" id="KW-0472">Membrane</keyword>
<feature type="transmembrane region" description="Helical" evidence="6">
    <location>
        <begin position="644"/>
        <end position="665"/>
    </location>
</feature>
<comment type="subcellular location">
    <subcellularLocation>
        <location evidence="1 6">Cell membrane</location>
        <topology evidence="1 6">Multi-pass membrane protein</topology>
    </subcellularLocation>
</comment>
<dbReference type="Pfam" id="PF02687">
    <property type="entry name" value="FtsX"/>
    <property type="match status" value="1"/>
</dbReference>
<keyword evidence="6" id="KW-0813">Transport</keyword>
<evidence type="ECO:0000256" key="3">
    <source>
        <dbReference type="ARBA" id="ARBA00022692"/>
    </source>
</evidence>
<name>A0A239R654_STREI</name>
<evidence type="ECO:0000256" key="1">
    <source>
        <dbReference type="ARBA" id="ARBA00004651"/>
    </source>
</evidence>
<comment type="similarity">
    <text evidence="6">Belongs to the ABC-4 integral membrane protein family.</text>
</comment>
<dbReference type="Proteomes" id="UP000214649">
    <property type="component" value="Unassembled WGS sequence"/>
</dbReference>
<feature type="transmembrane region" description="Helical" evidence="6">
    <location>
        <begin position="289"/>
        <end position="310"/>
    </location>
</feature>
<dbReference type="PANTHER" id="PTHR46795">
    <property type="entry name" value="ABC TRANSPORTER PERMEASE-RELATED-RELATED"/>
    <property type="match status" value="1"/>
</dbReference>
<feature type="transmembrane region" description="Helical" evidence="6">
    <location>
        <begin position="543"/>
        <end position="570"/>
    </location>
</feature>
<feature type="transmembrane region" description="Helical" evidence="6">
    <location>
        <begin position="105"/>
        <end position="138"/>
    </location>
</feature>
<dbReference type="GO" id="GO:0005886">
    <property type="term" value="C:plasma membrane"/>
    <property type="evidence" value="ECO:0007669"/>
    <property type="project" value="UniProtKB-SubCell"/>
</dbReference>
<feature type="transmembrane region" description="Helical" evidence="6">
    <location>
        <begin position="606"/>
        <end position="624"/>
    </location>
</feature>
<dbReference type="RefSeq" id="WP_094140080.1">
    <property type="nucleotide sequence ID" value="NZ_FZRA01000001.1"/>
</dbReference>